<evidence type="ECO:0000313" key="12">
    <source>
        <dbReference type="Proteomes" id="UP000516046"/>
    </source>
</evidence>
<dbReference type="InterPro" id="IPR050640">
    <property type="entry name" value="Bact_2-comp_sensor_kinase"/>
</dbReference>
<accession>A0A7G9WIE2</accession>
<keyword evidence="5" id="KW-0808">Transferase</keyword>
<comment type="subcellular location">
    <subcellularLocation>
        <location evidence="2">Membrane</location>
    </subcellularLocation>
</comment>
<evidence type="ECO:0000313" key="11">
    <source>
        <dbReference type="EMBL" id="QNO18454.1"/>
    </source>
</evidence>
<name>A0A7G9WIE2_9FIRM</name>
<keyword evidence="6 11" id="KW-0418">Kinase</keyword>
<dbReference type="InterPro" id="IPR003660">
    <property type="entry name" value="HAMP_dom"/>
</dbReference>
<dbReference type="EMBL" id="CP060696">
    <property type="protein sequence ID" value="QNO18454.1"/>
    <property type="molecule type" value="Genomic_DNA"/>
</dbReference>
<evidence type="ECO:0000256" key="4">
    <source>
        <dbReference type="ARBA" id="ARBA00022553"/>
    </source>
</evidence>
<feature type="transmembrane region" description="Helical" evidence="8">
    <location>
        <begin position="316"/>
        <end position="337"/>
    </location>
</feature>
<evidence type="ECO:0000256" key="2">
    <source>
        <dbReference type="ARBA" id="ARBA00004370"/>
    </source>
</evidence>
<dbReference type="SUPFAM" id="SSF158472">
    <property type="entry name" value="HAMP domain-like"/>
    <property type="match status" value="1"/>
</dbReference>
<comment type="catalytic activity">
    <reaction evidence="1">
        <text>ATP + protein L-histidine = ADP + protein N-phospho-L-histidine.</text>
        <dbReference type="EC" id="2.7.13.3"/>
    </reaction>
</comment>
<dbReference type="Pfam" id="PF02518">
    <property type="entry name" value="HATPase_c"/>
    <property type="match status" value="1"/>
</dbReference>
<dbReference type="Gene3D" id="3.30.565.10">
    <property type="entry name" value="Histidine kinase-like ATPase, C-terminal domain"/>
    <property type="match status" value="1"/>
</dbReference>
<dbReference type="SUPFAM" id="SSF55874">
    <property type="entry name" value="ATPase domain of HSP90 chaperone/DNA topoisomerase II/histidine kinase"/>
    <property type="match status" value="1"/>
</dbReference>
<feature type="domain" description="HAMP" evidence="10">
    <location>
        <begin position="339"/>
        <end position="392"/>
    </location>
</feature>
<evidence type="ECO:0000259" key="9">
    <source>
        <dbReference type="PROSITE" id="PS50109"/>
    </source>
</evidence>
<evidence type="ECO:0000256" key="3">
    <source>
        <dbReference type="ARBA" id="ARBA00012438"/>
    </source>
</evidence>
<dbReference type="Gene3D" id="6.10.340.10">
    <property type="match status" value="1"/>
</dbReference>
<evidence type="ECO:0000259" key="10">
    <source>
        <dbReference type="PROSITE" id="PS50885"/>
    </source>
</evidence>
<dbReference type="PANTHER" id="PTHR34220:SF7">
    <property type="entry name" value="SENSOR HISTIDINE KINASE YPDA"/>
    <property type="match status" value="1"/>
</dbReference>
<evidence type="ECO:0000256" key="7">
    <source>
        <dbReference type="ARBA" id="ARBA00023012"/>
    </source>
</evidence>
<keyword evidence="4" id="KW-0597">Phosphoprotein</keyword>
<dbReference type="PROSITE" id="PS50109">
    <property type="entry name" value="HIS_KIN"/>
    <property type="match status" value="1"/>
</dbReference>
<dbReference type="RefSeq" id="WP_212507517.1">
    <property type="nucleotide sequence ID" value="NZ_CP060696.1"/>
</dbReference>
<evidence type="ECO:0000256" key="8">
    <source>
        <dbReference type="SAM" id="Phobius"/>
    </source>
</evidence>
<dbReference type="PRINTS" id="PR00344">
    <property type="entry name" value="BCTRLSENSOR"/>
</dbReference>
<dbReference type="PANTHER" id="PTHR34220">
    <property type="entry name" value="SENSOR HISTIDINE KINASE YPDA"/>
    <property type="match status" value="1"/>
</dbReference>
<dbReference type="PROSITE" id="PS50885">
    <property type="entry name" value="HAMP"/>
    <property type="match status" value="1"/>
</dbReference>
<organism evidence="11 12">
    <name type="scientific">Caproicibacterium amylolyticum</name>
    <dbReference type="NCBI Taxonomy" id="2766537"/>
    <lineage>
        <taxon>Bacteria</taxon>
        <taxon>Bacillati</taxon>
        <taxon>Bacillota</taxon>
        <taxon>Clostridia</taxon>
        <taxon>Eubacteriales</taxon>
        <taxon>Oscillospiraceae</taxon>
        <taxon>Caproicibacterium</taxon>
    </lineage>
</organism>
<keyword evidence="12" id="KW-1185">Reference proteome</keyword>
<dbReference type="Pfam" id="PF00672">
    <property type="entry name" value="HAMP"/>
    <property type="match status" value="1"/>
</dbReference>
<evidence type="ECO:0000256" key="5">
    <source>
        <dbReference type="ARBA" id="ARBA00022679"/>
    </source>
</evidence>
<protein>
    <recommendedName>
        <fullName evidence="3">histidine kinase</fullName>
        <ecNumber evidence="3">2.7.13.3</ecNumber>
    </recommendedName>
</protein>
<dbReference type="InterPro" id="IPR005467">
    <property type="entry name" value="His_kinase_dom"/>
</dbReference>
<dbReference type="InterPro" id="IPR003594">
    <property type="entry name" value="HATPase_dom"/>
</dbReference>
<keyword evidence="8" id="KW-0812">Transmembrane</keyword>
<keyword evidence="8" id="KW-1133">Transmembrane helix</keyword>
<proteinExistence type="predicted"/>
<dbReference type="Proteomes" id="UP000516046">
    <property type="component" value="Chromosome"/>
</dbReference>
<dbReference type="SMART" id="SM00387">
    <property type="entry name" value="HATPase_c"/>
    <property type="match status" value="1"/>
</dbReference>
<dbReference type="GO" id="GO:0000155">
    <property type="term" value="F:phosphorelay sensor kinase activity"/>
    <property type="evidence" value="ECO:0007669"/>
    <property type="project" value="InterPro"/>
</dbReference>
<dbReference type="GO" id="GO:0016020">
    <property type="term" value="C:membrane"/>
    <property type="evidence" value="ECO:0007669"/>
    <property type="project" value="UniProtKB-SubCell"/>
</dbReference>
<evidence type="ECO:0000256" key="6">
    <source>
        <dbReference type="ARBA" id="ARBA00022777"/>
    </source>
</evidence>
<sequence length="615" mass="69858">MKVILGKQKKVRQKTDYEQGNKSLRMKIFMLNLAVVMSALFLFCGIFLRVTTSKLQSETLQSAQAALNQAGVMMEEQTQAFRSSADSLSLDEANVSLLNQDNMERYRSVVNWNQDYVLLKKRIAGLLFRSNISDVKIVTQNAVSMYETGSIISFDSVKNTQWYKQVSASKSAYIWSKYSSLFSGESDDEMLLFTRNLPYEYPNYKTFYVGCVKKDNFKGLLSAGTADKYTSYYVVNSENEILLSSQTAVPQKDLDRILSWIQMRYSHSEQPISVQPMKIENRQYFVGSQPIHNTDLKLVCTSSFYAKQGDTIQKNIFSMGLIAVVVLPLVLLFSLLISRSITKPLEKLKENMMIVSEGNFDVPVVPPSSDREVHALTRCFNYMLFKISDLLEKQYNYGKRIKELEVKSLQAQINPHFLYNTLDLIKWKAIKYGDNDAQNLITALSDYYRRGLSKGADVVTLQSEIEHVTSYVYIQNMRFDNCIKLQCVTDEESRACLLPKLTLQPLVENAITHGILETESGEGTVLIKTFHEGDVLYIAVADDGCGMPEEKAQHIFECAQSSPVTGSGYGLRNINERIRLAYGEEFGLSFLSFPQRGTAAILKLPFQMKKEEKHV</sequence>
<feature type="domain" description="Histidine kinase" evidence="9">
    <location>
        <begin position="503"/>
        <end position="608"/>
    </location>
</feature>
<dbReference type="InterPro" id="IPR036890">
    <property type="entry name" value="HATPase_C_sf"/>
</dbReference>
<dbReference type="Pfam" id="PF06580">
    <property type="entry name" value="His_kinase"/>
    <property type="match status" value="1"/>
</dbReference>
<dbReference type="KEGG" id="caml:H6X83_02025"/>
<dbReference type="InterPro" id="IPR004358">
    <property type="entry name" value="Sig_transdc_His_kin-like_C"/>
</dbReference>
<dbReference type="EC" id="2.7.13.3" evidence="3"/>
<dbReference type="CDD" id="cd06225">
    <property type="entry name" value="HAMP"/>
    <property type="match status" value="1"/>
</dbReference>
<dbReference type="InterPro" id="IPR010559">
    <property type="entry name" value="Sig_transdc_His_kin_internal"/>
</dbReference>
<gene>
    <name evidence="11" type="ORF">H6X83_02025</name>
</gene>
<reference evidence="11 12" key="1">
    <citation type="submission" date="2020-08" db="EMBL/GenBank/DDBJ databases">
        <authorList>
            <person name="Ren C."/>
            <person name="Gu Y."/>
            <person name="Xu Y."/>
        </authorList>
    </citation>
    <scope>NUCLEOTIDE SEQUENCE [LARGE SCALE GENOMIC DNA]</scope>
    <source>
        <strain evidence="11 12">LBM18003</strain>
    </source>
</reference>
<feature type="transmembrane region" description="Helical" evidence="8">
    <location>
        <begin position="28"/>
        <end position="48"/>
    </location>
</feature>
<keyword evidence="8" id="KW-0472">Membrane</keyword>
<keyword evidence="7" id="KW-0902">Two-component regulatory system</keyword>
<evidence type="ECO:0000256" key="1">
    <source>
        <dbReference type="ARBA" id="ARBA00000085"/>
    </source>
</evidence>
<dbReference type="AlphaFoldDB" id="A0A7G9WIE2"/>